<dbReference type="SUPFAM" id="SSF49464">
    <property type="entry name" value="Carboxypeptidase regulatory domain-like"/>
    <property type="match status" value="1"/>
</dbReference>
<dbReference type="InterPro" id="IPR008969">
    <property type="entry name" value="CarboxyPept-like_regulatory"/>
</dbReference>
<evidence type="ECO:0000313" key="1">
    <source>
        <dbReference type="EMBL" id="MBE7694399.1"/>
    </source>
</evidence>
<dbReference type="AlphaFoldDB" id="A0AAP1RE61"/>
<reference evidence="1 2" key="1">
    <citation type="journal article" date="2020" name="Int. J. Syst. Evol. Microbiol.">
        <title>Tenacibaculum piscium sp. nov., isolated from skin ulcers of sea-farmed fish, and description of Tenacibaculum finnmarkense sp. nov. with subdivision into genomovars finnmarkense and ulcerans.</title>
        <authorList>
            <person name="Olsen A.B."/>
            <person name="Spilsberg B."/>
            <person name="Nilsen H.K."/>
            <person name="Lagesen K."/>
            <person name="Gulla S."/>
            <person name="Avendano-Herrera R."/>
            <person name="Irgang R."/>
            <person name="Duchaud E."/>
            <person name="Colquhoun D.J."/>
        </authorList>
    </citation>
    <scope>NUCLEOTIDE SEQUENCE [LARGE SCALE GENOMIC DNA]</scope>
    <source>
        <strain evidence="1 2">TNO037</strain>
    </source>
</reference>
<sequence>MRLVYFFIVFNAIQLYSQTKINGVVVNKINNAISFASVQLVDKQTDLTQNYTTTNEKGVFSLEIPSIKKQYYLKVRLLGYQPKNIQLTNFNKLNITLQENTNELEEVVVKGYLSDFKISKDSITYNLSKIIDSTEINLKDIIEKLPGLSIDDQKKIKFQGNRIEKVTIDGQDFFGKKHEMATENLSAEAIKGIQLLKNHKDFDDISTKKTGKIVLNITLNKKYKNKIVGNIAGKLGVLEKHQAHLNLFKFLNKGNFALISEANNIGETAINMIDYIEMRGGIKNFTKNNLSDGSGILEIDHSKTPRFVFVNKNVDERKTLFNSINFTNTLSEKAKINGYITVDKTKIEEFQSGTKKYISQDVITINEDKKNSSNSYLGNSFFNFSYKKNKKEVISYNLKFNIIDDKSISTINQLFNIKSRNKNKGFSIGHNLSYKKQFNSKYYTEIAVYHDIKNIENNLFIIANKPFLGLNFTNKYSLKNVENDKLNSLNLDFLNYYKFSRKTNLASKISYVYSDKNILNTSTQNNLSFHLKNTKKHFRLKNTINHRINRHFYTKLSLNYLINDITVNSKNKKQYWLLPYILLKYKHNNQKSINFSFFQNKQNIPVFQTNTNQTILDFQTKINSNTAVFTPISKQHFNLNYNNYTPLTNSMFSIKGTYSISKNNISFNTLFKDNYIEQSYIRVPEKGFGLDFSYHKTIKYLKLKYNLSSIYNHINTISYFNGDKNIKNNTSYQLRLNLNSILKKNSVQAKCKLQYTTIIDKNNFYELDYAIHKINISPEIYGKHHEIRWNIGNSYTNTISNDEKQHINSLNFSLSYKLNKKIELFCKGNNILNLKSNQIISYLNTRYFYQFTKSEQLEGNILAGLRYHF</sequence>
<keyword evidence="2" id="KW-1185">Reference proteome</keyword>
<keyword evidence="1" id="KW-0645">Protease</keyword>
<keyword evidence="1" id="KW-0378">Hydrolase</keyword>
<gene>
    <name evidence="1" type="ORF">F7645_03000</name>
</gene>
<dbReference type="SUPFAM" id="SSF56935">
    <property type="entry name" value="Porins"/>
    <property type="match status" value="1"/>
</dbReference>
<comment type="caution">
    <text evidence="1">The sequence shown here is derived from an EMBL/GenBank/DDBJ whole genome shotgun (WGS) entry which is preliminary data.</text>
</comment>
<dbReference type="Pfam" id="PF13715">
    <property type="entry name" value="CarbopepD_reg_2"/>
    <property type="match status" value="1"/>
</dbReference>
<protein>
    <submittedName>
        <fullName evidence="1">Carboxypeptidase-like regulatory domain-containing protein</fullName>
    </submittedName>
</protein>
<dbReference type="GO" id="GO:0004180">
    <property type="term" value="F:carboxypeptidase activity"/>
    <property type="evidence" value="ECO:0007669"/>
    <property type="project" value="UniProtKB-KW"/>
</dbReference>
<dbReference type="EMBL" id="WXXV01000002">
    <property type="protein sequence ID" value="MBE7694399.1"/>
    <property type="molecule type" value="Genomic_DNA"/>
</dbReference>
<keyword evidence="1" id="KW-0121">Carboxypeptidase</keyword>
<evidence type="ECO:0000313" key="2">
    <source>
        <dbReference type="Proteomes" id="UP000806077"/>
    </source>
</evidence>
<accession>A0AAP1RE61</accession>
<organism evidence="1 2">
    <name type="scientific">Tenacibaculum finnmarkense genomovar finnmarkense</name>
    <dbReference type="NCBI Taxonomy" id="1458503"/>
    <lineage>
        <taxon>Bacteria</taxon>
        <taxon>Pseudomonadati</taxon>
        <taxon>Bacteroidota</taxon>
        <taxon>Flavobacteriia</taxon>
        <taxon>Flavobacteriales</taxon>
        <taxon>Flavobacteriaceae</taxon>
        <taxon>Tenacibaculum</taxon>
        <taxon>Tenacibaculum finnmarkense</taxon>
    </lineage>
</organism>
<dbReference type="Gene3D" id="2.60.40.1120">
    <property type="entry name" value="Carboxypeptidase-like, regulatory domain"/>
    <property type="match status" value="1"/>
</dbReference>
<dbReference type="RefSeq" id="WP_101955639.1">
    <property type="nucleotide sequence ID" value="NZ_JAJHTL010000001.1"/>
</dbReference>
<proteinExistence type="predicted"/>
<dbReference type="Proteomes" id="UP000806077">
    <property type="component" value="Unassembled WGS sequence"/>
</dbReference>
<name>A0AAP1RE61_9FLAO</name>